<sequence>MVDEALKLRREYRVPFWEAVLLIARRDSIEVDAVLEAANHHQPMEAFKNIDLVANSVTPETLDGLITSLESNQVLTFSSQITLIDGSTIHIPMLDFRIRPNPENLNLATMIVDHAGLSGHIFDSGNSYHFYGTSTVDGAAGLANFLGKFSLFAPFVDQRWIAHQLIEGACALRISRGKNFAEPPRQVRYVATPGSNRTALGS</sequence>
<dbReference type="InterPro" id="IPR056250">
    <property type="entry name" value="AEP-like"/>
</dbReference>
<protein>
    <submittedName>
        <fullName evidence="1">Uncharacterized protein</fullName>
    </submittedName>
</protein>
<dbReference type="RefSeq" id="WP_223097474.1">
    <property type="nucleotide sequence ID" value="NZ_CP061913.1"/>
</dbReference>
<accession>A0ABV5LZ13</accession>
<gene>
    <name evidence="1" type="ORF">ACFFTR_01895</name>
</gene>
<dbReference type="Proteomes" id="UP001589608">
    <property type="component" value="Unassembled WGS sequence"/>
</dbReference>
<organism evidence="1 2">
    <name type="scientific">Dactylosporangium vinaceum</name>
    <dbReference type="NCBI Taxonomy" id="53362"/>
    <lineage>
        <taxon>Bacteria</taxon>
        <taxon>Bacillati</taxon>
        <taxon>Actinomycetota</taxon>
        <taxon>Actinomycetes</taxon>
        <taxon>Micromonosporales</taxon>
        <taxon>Micromonosporaceae</taxon>
        <taxon>Dactylosporangium</taxon>
    </lineage>
</organism>
<dbReference type="Pfam" id="PF24387">
    <property type="entry name" value="AEP-like"/>
    <property type="match status" value="1"/>
</dbReference>
<evidence type="ECO:0000313" key="1">
    <source>
        <dbReference type="EMBL" id="MFB9441838.1"/>
    </source>
</evidence>
<name>A0ABV5LZ13_9ACTN</name>
<dbReference type="EMBL" id="JBHMCA010000007">
    <property type="protein sequence ID" value="MFB9441838.1"/>
    <property type="molecule type" value="Genomic_DNA"/>
</dbReference>
<reference evidence="1 2" key="1">
    <citation type="submission" date="2024-09" db="EMBL/GenBank/DDBJ databases">
        <authorList>
            <person name="Sun Q."/>
            <person name="Mori K."/>
        </authorList>
    </citation>
    <scope>NUCLEOTIDE SEQUENCE [LARGE SCALE GENOMIC DNA]</scope>
    <source>
        <strain evidence="1 2">JCM 3307</strain>
    </source>
</reference>
<comment type="caution">
    <text evidence="1">The sequence shown here is derived from an EMBL/GenBank/DDBJ whole genome shotgun (WGS) entry which is preliminary data.</text>
</comment>
<evidence type="ECO:0000313" key="2">
    <source>
        <dbReference type="Proteomes" id="UP001589608"/>
    </source>
</evidence>
<proteinExistence type="predicted"/>
<keyword evidence="2" id="KW-1185">Reference proteome</keyword>